<dbReference type="InterPro" id="IPR048279">
    <property type="entry name" value="MdtK-like"/>
</dbReference>
<evidence type="ECO:0000313" key="11">
    <source>
        <dbReference type="EMBL" id="MBD3365060.1"/>
    </source>
</evidence>
<keyword evidence="7" id="KW-0406">Ion transport</keyword>
<dbReference type="PIRSF" id="PIRSF006603">
    <property type="entry name" value="DinF"/>
    <property type="match status" value="1"/>
</dbReference>
<keyword evidence="2" id="KW-0813">Transport</keyword>
<reference evidence="11" key="1">
    <citation type="submission" date="2019-11" db="EMBL/GenBank/DDBJ databases">
        <title>Microbial mats filling the niche in hypersaline microbial mats.</title>
        <authorList>
            <person name="Wong H.L."/>
            <person name="Macleod F.I."/>
            <person name="White R.A. III"/>
            <person name="Burns B.P."/>
        </authorList>
    </citation>
    <scope>NUCLEOTIDE SEQUENCE</scope>
    <source>
        <strain evidence="11">Bin_327</strain>
    </source>
</reference>
<gene>
    <name evidence="11" type="ORF">GF359_07575</name>
</gene>
<evidence type="ECO:0000256" key="10">
    <source>
        <dbReference type="SAM" id="Phobius"/>
    </source>
</evidence>
<feature type="transmembrane region" description="Helical" evidence="10">
    <location>
        <begin position="26"/>
        <end position="49"/>
    </location>
</feature>
<dbReference type="InterPro" id="IPR002528">
    <property type="entry name" value="MATE_fam"/>
</dbReference>
<evidence type="ECO:0000256" key="4">
    <source>
        <dbReference type="ARBA" id="ARBA00022475"/>
    </source>
</evidence>
<feature type="transmembrane region" description="Helical" evidence="10">
    <location>
        <begin position="176"/>
        <end position="198"/>
    </location>
</feature>
<proteinExistence type="predicted"/>
<sequence>MPEPSLKPPPGTKNAASSILGTLLRLAWPVVLTTLLTQLMLLADAFWIGRLQIQGALAAIGISGAVYGVLMTVAQLITTPAVAYVGRYTGEGNSTLARGALFHSIIICLILSVVLSVVGLFSSTYILQGLSASPEIAILGEPYLKILFLILPFAWLGTLGLTVIQSTGDYKRPLVVLIFSIAVNLILDPILILGLLGFPRLGTLGAGIATGIATLFNLMGAFLILNRKRLLGISALRWKVVANFLKVGFGSMICVVIWPVSVLVVFYIVGLSEGAVGTAAQDAFTVGTRIIAVFYAFLTGLSTATQALIRRSLAARSVQTARRVTTTAALWGTVFQILLSFLAFTFAAEIISVFSPGSKDAVTIGTQYLKIIAPFLLAAPISAAFKGALFGAGKVLGPTIASVAGNLAVKIPLTLILSLVADLGPTGVWLAIGISLVIEALLSGIGYFSGKWTGIRQ</sequence>
<feature type="transmembrane region" description="Helical" evidence="10">
    <location>
        <begin position="247"/>
        <end position="270"/>
    </location>
</feature>
<dbReference type="AlphaFoldDB" id="A0A9D5KAE6"/>
<evidence type="ECO:0000313" key="12">
    <source>
        <dbReference type="Proteomes" id="UP000630660"/>
    </source>
</evidence>
<evidence type="ECO:0000256" key="1">
    <source>
        <dbReference type="ARBA" id="ARBA00004651"/>
    </source>
</evidence>
<keyword evidence="8 10" id="KW-0472">Membrane</keyword>
<evidence type="ECO:0000256" key="6">
    <source>
        <dbReference type="ARBA" id="ARBA00022989"/>
    </source>
</evidence>
<feature type="transmembrane region" description="Helical" evidence="10">
    <location>
        <begin position="55"/>
        <end position="79"/>
    </location>
</feature>
<evidence type="ECO:0000256" key="2">
    <source>
        <dbReference type="ARBA" id="ARBA00022448"/>
    </source>
</evidence>
<comment type="subcellular location">
    <subcellularLocation>
        <location evidence="1">Cell membrane</location>
        <topology evidence="1">Multi-pass membrane protein</topology>
    </subcellularLocation>
</comment>
<feature type="transmembrane region" description="Helical" evidence="10">
    <location>
        <begin position="427"/>
        <end position="448"/>
    </location>
</feature>
<evidence type="ECO:0000256" key="7">
    <source>
        <dbReference type="ARBA" id="ARBA00023065"/>
    </source>
</evidence>
<dbReference type="PANTHER" id="PTHR43298:SF2">
    <property type="entry name" value="FMN_FAD EXPORTER YEEO-RELATED"/>
    <property type="match status" value="1"/>
</dbReference>
<keyword evidence="5 10" id="KW-0812">Transmembrane</keyword>
<feature type="transmembrane region" description="Helical" evidence="10">
    <location>
        <begin position="100"/>
        <end position="126"/>
    </location>
</feature>
<keyword evidence="4" id="KW-1003">Cell membrane</keyword>
<dbReference type="Pfam" id="PF01554">
    <property type="entry name" value="MatE"/>
    <property type="match status" value="2"/>
</dbReference>
<dbReference type="GO" id="GO:0006811">
    <property type="term" value="P:monoatomic ion transport"/>
    <property type="evidence" value="ECO:0007669"/>
    <property type="project" value="UniProtKB-KW"/>
</dbReference>
<dbReference type="InterPro" id="IPR050222">
    <property type="entry name" value="MATE_MdtK"/>
</dbReference>
<evidence type="ECO:0000256" key="8">
    <source>
        <dbReference type="ARBA" id="ARBA00023136"/>
    </source>
</evidence>
<dbReference type="Proteomes" id="UP000630660">
    <property type="component" value="Unassembled WGS sequence"/>
</dbReference>
<feature type="transmembrane region" description="Helical" evidence="10">
    <location>
        <begin position="371"/>
        <end position="391"/>
    </location>
</feature>
<dbReference type="GO" id="GO:0015297">
    <property type="term" value="F:antiporter activity"/>
    <property type="evidence" value="ECO:0007669"/>
    <property type="project" value="UniProtKB-KW"/>
</dbReference>
<feature type="transmembrane region" description="Helical" evidence="10">
    <location>
        <begin position="146"/>
        <end position="164"/>
    </location>
</feature>
<feature type="transmembrane region" description="Helical" evidence="10">
    <location>
        <begin position="290"/>
        <end position="309"/>
    </location>
</feature>
<dbReference type="EMBL" id="WJKJ01000250">
    <property type="protein sequence ID" value="MBD3365060.1"/>
    <property type="molecule type" value="Genomic_DNA"/>
</dbReference>
<keyword evidence="6 10" id="KW-1133">Transmembrane helix</keyword>
<dbReference type="PANTHER" id="PTHR43298">
    <property type="entry name" value="MULTIDRUG RESISTANCE PROTEIN NORM-RELATED"/>
    <property type="match status" value="1"/>
</dbReference>
<dbReference type="NCBIfam" id="TIGR00797">
    <property type="entry name" value="matE"/>
    <property type="match status" value="1"/>
</dbReference>
<evidence type="ECO:0000256" key="5">
    <source>
        <dbReference type="ARBA" id="ARBA00022692"/>
    </source>
</evidence>
<dbReference type="GO" id="GO:0042910">
    <property type="term" value="F:xenobiotic transmembrane transporter activity"/>
    <property type="evidence" value="ECO:0007669"/>
    <property type="project" value="InterPro"/>
</dbReference>
<dbReference type="GO" id="GO:0005886">
    <property type="term" value="C:plasma membrane"/>
    <property type="evidence" value="ECO:0007669"/>
    <property type="project" value="UniProtKB-SubCell"/>
</dbReference>
<accession>A0A9D5KAE6</accession>
<keyword evidence="3" id="KW-0050">Antiport</keyword>
<feature type="transmembrane region" description="Helical" evidence="10">
    <location>
        <begin position="403"/>
        <end position="421"/>
    </location>
</feature>
<feature type="transmembrane region" description="Helical" evidence="10">
    <location>
        <begin position="329"/>
        <end position="351"/>
    </location>
</feature>
<feature type="transmembrane region" description="Helical" evidence="10">
    <location>
        <begin position="204"/>
        <end position="226"/>
    </location>
</feature>
<organism evidence="11 12">
    <name type="scientific">candidate division WOR-3 bacterium</name>
    <dbReference type="NCBI Taxonomy" id="2052148"/>
    <lineage>
        <taxon>Bacteria</taxon>
        <taxon>Bacteria division WOR-3</taxon>
    </lineage>
</organism>
<evidence type="ECO:0000256" key="3">
    <source>
        <dbReference type="ARBA" id="ARBA00022449"/>
    </source>
</evidence>
<protein>
    <recommendedName>
        <fullName evidence="9">Multidrug-efflux transporter</fullName>
    </recommendedName>
</protein>
<name>A0A9D5KAE6_UNCW3</name>
<evidence type="ECO:0000256" key="9">
    <source>
        <dbReference type="ARBA" id="ARBA00031636"/>
    </source>
</evidence>
<comment type="caution">
    <text evidence="11">The sequence shown here is derived from an EMBL/GenBank/DDBJ whole genome shotgun (WGS) entry which is preliminary data.</text>
</comment>